<dbReference type="InterPro" id="IPR000059">
    <property type="entry name" value="NUDIX_hydrolase_NudL_CS"/>
</dbReference>
<evidence type="ECO:0000256" key="8">
    <source>
        <dbReference type="SAM" id="MobiDB-lite"/>
    </source>
</evidence>
<evidence type="ECO:0000256" key="1">
    <source>
        <dbReference type="ARBA" id="ARBA00001936"/>
    </source>
</evidence>
<dbReference type="Proteomes" id="UP001596098">
    <property type="component" value="Unassembled WGS sequence"/>
</dbReference>
<evidence type="ECO:0000256" key="7">
    <source>
        <dbReference type="ARBA" id="ARBA00023211"/>
    </source>
</evidence>
<keyword evidence="6" id="KW-0460">Magnesium</keyword>
<keyword evidence="7" id="KW-0464">Manganese</keyword>
<dbReference type="PROSITE" id="PS00893">
    <property type="entry name" value="NUDIX_BOX"/>
    <property type="match status" value="1"/>
</dbReference>
<evidence type="ECO:0000256" key="3">
    <source>
        <dbReference type="ARBA" id="ARBA00006506"/>
    </source>
</evidence>
<dbReference type="PANTHER" id="PTHR12992">
    <property type="entry name" value="NUDIX HYDROLASE"/>
    <property type="match status" value="1"/>
</dbReference>
<evidence type="ECO:0000313" key="11">
    <source>
        <dbReference type="Proteomes" id="UP001596098"/>
    </source>
</evidence>
<comment type="cofactor">
    <cofactor evidence="2">
        <name>Mg(2+)</name>
        <dbReference type="ChEBI" id="CHEBI:18420"/>
    </cofactor>
</comment>
<accession>A0ABW1QWH3</accession>
<keyword evidence="11" id="KW-1185">Reference proteome</keyword>
<name>A0ABW1QWH3_9ACTN</name>
<evidence type="ECO:0000256" key="5">
    <source>
        <dbReference type="ARBA" id="ARBA00022801"/>
    </source>
</evidence>
<comment type="caution">
    <text evidence="10">The sequence shown here is derived from an EMBL/GenBank/DDBJ whole genome shotgun (WGS) entry which is preliminary data.</text>
</comment>
<dbReference type="InterPro" id="IPR015797">
    <property type="entry name" value="NUDIX_hydrolase-like_dom_sf"/>
</dbReference>
<comment type="similarity">
    <text evidence="3">Belongs to the Nudix hydrolase family. PCD1 subfamily.</text>
</comment>
<dbReference type="Gene3D" id="3.90.79.10">
    <property type="entry name" value="Nucleoside Triphosphate Pyrophosphohydrolase"/>
    <property type="match status" value="1"/>
</dbReference>
<evidence type="ECO:0000256" key="4">
    <source>
        <dbReference type="ARBA" id="ARBA00022723"/>
    </source>
</evidence>
<dbReference type="CDD" id="cd03426">
    <property type="entry name" value="NUDIX_CoAse_Nudt7"/>
    <property type="match status" value="1"/>
</dbReference>
<comment type="cofactor">
    <cofactor evidence="1">
        <name>Mn(2+)</name>
        <dbReference type="ChEBI" id="CHEBI:29035"/>
    </cofactor>
</comment>
<feature type="compositionally biased region" description="Basic and acidic residues" evidence="8">
    <location>
        <begin position="221"/>
        <end position="230"/>
    </location>
</feature>
<reference evidence="11" key="1">
    <citation type="journal article" date="2019" name="Int. J. Syst. Evol. Microbiol.">
        <title>The Global Catalogue of Microorganisms (GCM) 10K type strain sequencing project: providing services to taxonomists for standard genome sequencing and annotation.</title>
        <authorList>
            <consortium name="The Broad Institute Genomics Platform"/>
            <consortium name="The Broad Institute Genome Sequencing Center for Infectious Disease"/>
            <person name="Wu L."/>
            <person name="Ma J."/>
        </authorList>
    </citation>
    <scope>NUCLEOTIDE SEQUENCE [LARGE SCALE GENOMIC DNA]</scope>
    <source>
        <strain evidence="11">DFY28</strain>
    </source>
</reference>
<keyword evidence="4" id="KW-0479">Metal-binding</keyword>
<feature type="domain" description="Nudix hydrolase" evidence="9">
    <location>
        <begin position="41"/>
        <end position="181"/>
    </location>
</feature>
<evidence type="ECO:0000256" key="2">
    <source>
        <dbReference type="ARBA" id="ARBA00001946"/>
    </source>
</evidence>
<dbReference type="InterPro" id="IPR020084">
    <property type="entry name" value="NUDIX_hydrolase_CS"/>
</dbReference>
<dbReference type="GO" id="GO:0035539">
    <property type="term" value="F:8-oxo-7,8-dihydrodeoxyguanosine triphosphate pyrophosphatase activity"/>
    <property type="evidence" value="ECO:0007669"/>
    <property type="project" value="UniProtKB-EC"/>
</dbReference>
<dbReference type="PROSITE" id="PS51462">
    <property type="entry name" value="NUDIX"/>
    <property type="match status" value="1"/>
</dbReference>
<dbReference type="Pfam" id="PF00293">
    <property type="entry name" value="NUDIX"/>
    <property type="match status" value="1"/>
</dbReference>
<dbReference type="EC" id="3.6.1.55" evidence="10"/>
<gene>
    <name evidence="10" type="ORF">ACFPWU_09490</name>
</gene>
<sequence length="258" mass="28231">MSDASPQAPAQLPEWLQPVADGLARITVDDLTRFAVPDDADPRLGAVLMLFAESETGEPELLFTERSHTMRSQPGQVSFPGGHVDPGESAHDAALREAWEEIGLVSAEIDVIGELPVLYLPPANFAVTPVIGWWRERGGVHVASPAEVHAIHHESVADLLDPENRVNVRHPSGFVGPGFLIGPERDVLLWGFTAGIVSRLFDFIGWTKPWDRKRMHDLPERMLRGSEPRGTDLAPNTNFRGDPTFPRPPSLPETGGQA</sequence>
<keyword evidence="5 10" id="KW-0378">Hydrolase</keyword>
<dbReference type="EMBL" id="JBHSQI010000005">
    <property type="protein sequence ID" value="MFC6153889.1"/>
    <property type="molecule type" value="Genomic_DNA"/>
</dbReference>
<dbReference type="PANTHER" id="PTHR12992:SF11">
    <property type="entry name" value="MITOCHONDRIAL COENZYME A DIPHOSPHATASE NUDT8"/>
    <property type="match status" value="1"/>
</dbReference>
<evidence type="ECO:0000259" key="9">
    <source>
        <dbReference type="PROSITE" id="PS51462"/>
    </source>
</evidence>
<evidence type="ECO:0000313" key="10">
    <source>
        <dbReference type="EMBL" id="MFC6153889.1"/>
    </source>
</evidence>
<evidence type="ECO:0000256" key="6">
    <source>
        <dbReference type="ARBA" id="ARBA00022842"/>
    </source>
</evidence>
<dbReference type="RefSeq" id="WP_128221880.1">
    <property type="nucleotide sequence ID" value="NZ_CP034929.1"/>
</dbReference>
<protein>
    <submittedName>
        <fullName evidence="10">NUDIX hydrolase</fullName>
        <ecNumber evidence="10">3.6.1.55</ecNumber>
    </submittedName>
</protein>
<organism evidence="10 11">
    <name type="scientific">Nocardioides yefusunii</name>
    <dbReference type="NCBI Taxonomy" id="2500546"/>
    <lineage>
        <taxon>Bacteria</taxon>
        <taxon>Bacillati</taxon>
        <taxon>Actinomycetota</taxon>
        <taxon>Actinomycetes</taxon>
        <taxon>Propionibacteriales</taxon>
        <taxon>Nocardioidaceae</taxon>
        <taxon>Nocardioides</taxon>
    </lineage>
</organism>
<dbReference type="SUPFAM" id="SSF55811">
    <property type="entry name" value="Nudix"/>
    <property type="match status" value="1"/>
</dbReference>
<feature type="region of interest" description="Disordered" evidence="8">
    <location>
        <begin position="221"/>
        <end position="258"/>
    </location>
</feature>
<dbReference type="PROSITE" id="PS01293">
    <property type="entry name" value="NUDIX_COA"/>
    <property type="match status" value="1"/>
</dbReference>
<dbReference type="InterPro" id="IPR000086">
    <property type="entry name" value="NUDIX_hydrolase_dom"/>
</dbReference>
<proteinExistence type="inferred from homology"/>
<dbReference type="InterPro" id="IPR045121">
    <property type="entry name" value="CoAse"/>
</dbReference>